<feature type="transmembrane region" description="Helical" evidence="1">
    <location>
        <begin position="6"/>
        <end position="27"/>
    </location>
</feature>
<organism evidence="2 3">
    <name type="scientific">Thermophagus xiamenensis</name>
    <dbReference type="NCBI Taxonomy" id="385682"/>
    <lineage>
        <taxon>Bacteria</taxon>
        <taxon>Pseudomonadati</taxon>
        <taxon>Bacteroidota</taxon>
        <taxon>Bacteroidia</taxon>
        <taxon>Marinilabiliales</taxon>
        <taxon>Marinilabiliaceae</taxon>
        <taxon>Thermophagus</taxon>
    </lineage>
</organism>
<keyword evidence="1" id="KW-0812">Transmembrane</keyword>
<dbReference type="AlphaFoldDB" id="A0A1I2BAW9"/>
<keyword evidence="3" id="KW-1185">Reference proteome</keyword>
<feature type="non-terminal residue" evidence="2">
    <location>
        <position position="1"/>
    </location>
</feature>
<name>A0A1I2BAW9_9BACT</name>
<dbReference type="EMBL" id="FONA01000013">
    <property type="protein sequence ID" value="SFE53209.1"/>
    <property type="molecule type" value="Genomic_DNA"/>
</dbReference>
<keyword evidence="1" id="KW-1133">Transmembrane helix</keyword>
<reference evidence="2 3" key="1">
    <citation type="submission" date="2016-10" db="EMBL/GenBank/DDBJ databases">
        <authorList>
            <person name="de Groot N.N."/>
        </authorList>
    </citation>
    <scope>NUCLEOTIDE SEQUENCE [LARGE SCALE GENOMIC DNA]</scope>
    <source>
        <strain evidence="2 3">DSM 19012</strain>
    </source>
</reference>
<accession>A0A1I2BAW9</accession>
<evidence type="ECO:0000256" key="1">
    <source>
        <dbReference type="SAM" id="Phobius"/>
    </source>
</evidence>
<keyword evidence="1" id="KW-0472">Membrane</keyword>
<dbReference type="InParanoid" id="A0A1I2BAW9"/>
<protein>
    <submittedName>
        <fullName evidence="2">Uncharacterized protein</fullName>
    </submittedName>
</protein>
<evidence type="ECO:0000313" key="2">
    <source>
        <dbReference type="EMBL" id="SFE53209.1"/>
    </source>
</evidence>
<dbReference type="Proteomes" id="UP000181976">
    <property type="component" value="Unassembled WGS sequence"/>
</dbReference>
<proteinExistence type="predicted"/>
<evidence type="ECO:0000313" key="3">
    <source>
        <dbReference type="Proteomes" id="UP000181976"/>
    </source>
</evidence>
<sequence>FLDIQFFRYLTTDLAYYLVVFYILAFLKKGLAKKLIIDISIELLYQPFI</sequence>
<gene>
    <name evidence="2" type="ORF">SAMN05444380_1131</name>
</gene>